<reference evidence="6 7" key="1">
    <citation type="submission" date="2018-09" db="EMBL/GenBank/DDBJ databases">
        <title>Cohnella cavernae sp. nov., isolated from a karst cave.</title>
        <authorList>
            <person name="Zhu H."/>
        </authorList>
    </citation>
    <scope>NUCLEOTIDE SEQUENCE [LARGE SCALE GENOMIC DNA]</scope>
    <source>
        <strain evidence="6 7">K2E09-144</strain>
    </source>
</reference>
<dbReference type="SUPFAM" id="SSF53850">
    <property type="entry name" value="Periplasmic binding protein-like II"/>
    <property type="match status" value="1"/>
</dbReference>
<comment type="subcellular location">
    <subcellularLocation>
        <location evidence="1">Cell envelope</location>
    </subcellularLocation>
</comment>
<dbReference type="InterPro" id="IPR006059">
    <property type="entry name" value="SBP"/>
</dbReference>
<keyword evidence="7" id="KW-1185">Reference proteome</keyword>
<name>A0A398CJ38_9BACL</name>
<accession>A0A398CJ38</accession>
<evidence type="ECO:0000256" key="4">
    <source>
        <dbReference type="ARBA" id="ARBA00022729"/>
    </source>
</evidence>
<keyword evidence="4 5" id="KW-0732">Signal</keyword>
<evidence type="ECO:0000256" key="2">
    <source>
        <dbReference type="ARBA" id="ARBA00008520"/>
    </source>
</evidence>
<gene>
    <name evidence="6" type="ORF">D3H35_22870</name>
</gene>
<comment type="caution">
    <text evidence="6">The sequence shown here is derived from an EMBL/GenBank/DDBJ whole genome shotgun (WGS) entry which is preliminary data.</text>
</comment>
<evidence type="ECO:0000313" key="7">
    <source>
        <dbReference type="Proteomes" id="UP000266340"/>
    </source>
</evidence>
<organism evidence="6 7">
    <name type="scientific">Cohnella faecalis</name>
    <dbReference type="NCBI Taxonomy" id="2315694"/>
    <lineage>
        <taxon>Bacteria</taxon>
        <taxon>Bacillati</taxon>
        <taxon>Bacillota</taxon>
        <taxon>Bacilli</taxon>
        <taxon>Bacillales</taxon>
        <taxon>Paenibacillaceae</taxon>
        <taxon>Cohnella</taxon>
    </lineage>
</organism>
<feature type="chain" id="PRO_5039609510" evidence="5">
    <location>
        <begin position="30"/>
        <end position="459"/>
    </location>
</feature>
<evidence type="ECO:0000313" key="6">
    <source>
        <dbReference type="EMBL" id="RIE01239.1"/>
    </source>
</evidence>
<evidence type="ECO:0000256" key="1">
    <source>
        <dbReference type="ARBA" id="ARBA00004196"/>
    </source>
</evidence>
<keyword evidence="3" id="KW-0813">Transport</keyword>
<dbReference type="EMBL" id="QXJM01000040">
    <property type="protein sequence ID" value="RIE01239.1"/>
    <property type="molecule type" value="Genomic_DNA"/>
</dbReference>
<protein>
    <submittedName>
        <fullName evidence="6">Extracellular solute-binding protein</fullName>
    </submittedName>
</protein>
<dbReference type="Gene3D" id="3.40.190.10">
    <property type="entry name" value="Periplasmic binding protein-like II"/>
    <property type="match status" value="1"/>
</dbReference>
<dbReference type="Proteomes" id="UP000266340">
    <property type="component" value="Unassembled WGS sequence"/>
</dbReference>
<dbReference type="PANTHER" id="PTHR43649">
    <property type="entry name" value="ARABINOSE-BINDING PROTEIN-RELATED"/>
    <property type="match status" value="1"/>
</dbReference>
<dbReference type="InterPro" id="IPR050490">
    <property type="entry name" value="Bact_solute-bd_prot1"/>
</dbReference>
<dbReference type="OrthoDB" id="2675752at2"/>
<dbReference type="PANTHER" id="PTHR43649:SF31">
    <property type="entry name" value="SN-GLYCEROL-3-PHOSPHATE-BINDING PERIPLASMIC PROTEIN UGPB"/>
    <property type="match status" value="1"/>
</dbReference>
<comment type="similarity">
    <text evidence="2">Belongs to the bacterial solute-binding protein 1 family.</text>
</comment>
<dbReference type="RefSeq" id="WP_119151501.1">
    <property type="nucleotide sequence ID" value="NZ_JBHSOV010000041.1"/>
</dbReference>
<evidence type="ECO:0000256" key="5">
    <source>
        <dbReference type="SAM" id="SignalP"/>
    </source>
</evidence>
<evidence type="ECO:0000256" key="3">
    <source>
        <dbReference type="ARBA" id="ARBA00022448"/>
    </source>
</evidence>
<proteinExistence type="inferred from homology"/>
<feature type="signal peptide" evidence="5">
    <location>
        <begin position="1"/>
        <end position="29"/>
    </location>
</feature>
<dbReference type="Pfam" id="PF01547">
    <property type="entry name" value="SBP_bac_1"/>
    <property type="match status" value="1"/>
</dbReference>
<dbReference type="GO" id="GO:0030313">
    <property type="term" value="C:cell envelope"/>
    <property type="evidence" value="ECO:0007669"/>
    <property type="project" value="UniProtKB-SubCell"/>
</dbReference>
<dbReference type="AlphaFoldDB" id="A0A398CJ38"/>
<sequence length="459" mass="51638">MKFNSAWTKGRAWTLATVLLGALFLPACQSVPKPEGPKKLKIAIPDDRAYSYRYQTFVDAKFPGWEISTVSMEDLKLFEHPLEAGQLLEDFLKREKPDLVYMYSYVYPAVEGSLLRDLGEYAARDKWSLDAFEPAVIDQLKNNDEGKLFGLSPGFRSTALFYNKTMFDRFGIERPHDRMTWSEVFASAARFMQDKRMEKGSYGFSEALMTTPVNYLTTLSTTEGMRFYDANTLKMTMQSEVWESIWNRVATAYRQGAIGAIEYKPKTIDGNIVYTKDDMEKINLFFQGKAAMTTGGDDLIQQLQSGHVPFEWGVVTGPVSERDGNAVGWFTVDDVFSIPVVSEHPEEAWEVIRFLHSEDVGKVIASTDQGLSSLKNFTEWKNDPLYKPFYGVHSWPGALNSWSNPVPPAFLGPFYELLAKQMNDTISGKTTAKQALETLQTKGQALMDSLPTEAAANAG</sequence>